<organism evidence="1 2">
    <name type="scientific">Lacticaseibacillus sharpeae JCM 1186 = DSM 20505</name>
    <dbReference type="NCBI Taxonomy" id="1291052"/>
    <lineage>
        <taxon>Bacteria</taxon>
        <taxon>Bacillati</taxon>
        <taxon>Bacillota</taxon>
        <taxon>Bacilli</taxon>
        <taxon>Lactobacillales</taxon>
        <taxon>Lactobacillaceae</taxon>
        <taxon>Lacticaseibacillus</taxon>
    </lineage>
</organism>
<reference evidence="1 2" key="1">
    <citation type="journal article" date="2015" name="Genome Announc.">
        <title>Expanding the biotechnology potential of lactobacilli through comparative genomics of 213 strains and associated genera.</title>
        <authorList>
            <person name="Sun Z."/>
            <person name="Harris H.M."/>
            <person name="McCann A."/>
            <person name="Guo C."/>
            <person name="Argimon S."/>
            <person name="Zhang W."/>
            <person name="Yang X."/>
            <person name="Jeffery I.B."/>
            <person name="Cooney J.C."/>
            <person name="Kagawa T.F."/>
            <person name="Liu W."/>
            <person name="Song Y."/>
            <person name="Salvetti E."/>
            <person name="Wrobel A."/>
            <person name="Rasinkangas P."/>
            <person name="Parkhill J."/>
            <person name="Rea M.C."/>
            <person name="O'Sullivan O."/>
            <person name="Ritari J."/>
            <person name="Douillard F.P."/>
            <person name="Paul Ross R."/>
            <person name="Yang R."/>
            <person name="Briner A.E."/>
            <person name="Felis G.E."/>
            <person name="de Vos W.M."/>
            <person name="Barrangou R."/>
            <person name="Klaenhammer T.R."/>
            <person name="Caufield P.W."/>
            <person name="Cui Y."/>
            <person name="Zhang H."/>
            <person name="O'Toole P.W."/>
        </authorList>
    </citation>
    <scope>NUCLEOTIDE SEQUENCE [LARGE SCALE GENOMIC DNA]</scope>
    <source>
        <strain evidence="1 2">DSM 20505</strain>
    </source>
</reference>
<dbReference type="RefSeq" id="WP_054679136.1">
    <property type="nucleotide sequence ID" value="NZ_AYYO01000023.1"/>
</dbReference>
<dbReference type="GO" id="GO:0005829">
    <property type="term" value="C:cytosol"/>
    <property type="evidence" value="ECO:0007669"/>
    <property type="project" value="TreeGrafter"/>
</dbReference>
<dbReference type="AlphaFoldDB" id="A0A0R1ZLG9"/>
<dbReference type="Gene3D" id="3.30.1240.10">
    <property type="match status" value="1"/>
</dbReference>
<dbReference type="GO" id="GO:0016791">
    <property type="term" value="F:phosphatase activity"/>
    <property type="evidence" value="ECO:0007669"/>
    <property type="project" value="UniProtKB-ARBA"/>
</dbReference>
<proteinExistence type="predicted"/>
<protein>
    <submittedName>
        <fullName evidence="1">HAD superfamily hydrolase</fullName>
    </submittedName>
</protein>
<dbReference type="InterPro" id="IPR023214">
    <property type="entry name" value="HAD_sf"/>
</dbReference>
<keyword evidence="1" id="KW-0378">Hydrolase</keyword>
<dbReference type="OrthoDB" id="9810101at2"/>
<comment type="caution">
    <text evidence="1">The sequence shown here is derived from an EMBL/GenBank/DDBJ whole genome shotgun (WGS) entry which is preliminary data.</text>
</comment>
<dbReference type="PANTHER" id="PTHR10000">
    <property type="entry name" value="PHOSPHOSERINE PHOSPHATASE"/>
    <property type="match status" value="1"/>
</dbReference>
<keyword evidence="2" id="KW-1185">Reference proteome</keyword>
<sequence>MAQAVVFFDLDGTLFQDDKTVAPATQAALNQLVANGNEPVIATGRDLWEIRALMAATGISNAIAGNGATIVAHNQVIERHHIDHALTVAISQQCAADGLVAAWYNEDGAVLSGLDGLSRANYADVHQALPPVQPDYYLRAEPTRMLIFVPNNAEGQRITARYRTLFPQMSFYHDSPYDIDLIETRLSKESGVNAMLARPEFAGATSYAFGDGDNDIPMARRVDHPVAMANASAELKACAEFTTRSNMDGGIEFALQHYQLI</sequence>
<dbReference type="InterPro" id="IPR006379">
    <property type="entry name" value="HAD-SF_hydro_IIB"/>
</dbReference>
<accession>A0A0R1ZLG9</accession>
<dbReference type="Pfam" id="PF08282">
    <property type="entry name" value="Hydrolase_3"/>
    <property type="match status" value="1"/>
</dbReference>
<evidence type="ECO:0000313" key="1">
    <source>
        <dbReference type="EMBL" id="KRM55375.1"/>
    </source>
</evidence>
<evidence type="ECO:0000313" key="2">
    <source>
        <dbReference type="Proteomes" id="UP000051679"/>
    </source>
</evidence>
<dbReference type="PATRIC" id="fig|1291052.5.peg.1427"/>
<dbReference type="GO" id="GO:0000287">
    <property type="term" value="F:magnesium ion binding"/>
    <property type="evidence" value="ECO:0007669"/>
    <property type="project" value="TreeGrafter"/>
</dbReference>
<name>A0A0R1ZLG9_9LACO</name>
<dbReference type="NCBIfam" id="TIGR00099">
    <property type="entry name" value="Cof-subfamily"/>
    <property type="match status" value="1"/>
</dbReference>
<dbReference type="EMBL" id="AYYO01000023">
    <property type="protein sequence ID" value="KRM55375.1"/>
    <property type="molecule type" value="Genomic_DNA"/>
</dbReference>
<dbReference type="SFLD" id="SFLDS00003">
    <property type="entry name" value="Haloacid_Dehalogenase"/>
    <property type="match status" value="1"/>
</dbReference>
<dbReference type="SFLD" id="SFLDG01140">
    <property type="entry name" value="C2.B:_Phosphomannomutase_and_P"/>
    <property type="match status" value="1"/>
</dbReference>
<dbReference type="STRING" id="1291052.FC18_GL001409"/>
<gene>
    <name evidence="1" type="ORF">FC18_GL001409</name>
</gene>
<dbReference type="PANTHER" id="PTHR10000:SF25">
    <property type="entry name" value="PHOSPHATASE YKRA-RELATED"/>
    <property type="match status" value="1"/>
</dbReference>
<dbReference type="Proteomes" id="UP000051679">
    <property type="component" value="Unassembled WGS sequence"/>
</dbReference>
<dbReference type="Gene3D" id="3.40.50.1000">
    <property type="entry name" value="HAD superfamily/HAD-like"/>
    <property type="match status" value="1"/>
</dbReference>
<dbReference type="NCBIfam" id="TIGR01484">
    <property type="entry name" value="HAD-SF-IIB"/>
    <property type="match status" value="1"/>
</dbReference>
<dbReference type="SUPFAM" id="SSF56784">
    <property type="entry name" value="HAD-like"/>
    <property type="match status" value="1"/>
</dbReference>
<dbReference type="InterPro" id="IPR000150">
    <property type="entry name" value="Cof"/>
</dbReference>
<dbReference type="InterPro" id="IPR036412">
    <property type="entry name" value="HAD-like_sf"/>
</dbReference>